<name>A0A538STE1_UNCEI</name>
<reference evidence="1 2" key="1">
    <citation type="journal article" date="2019" name="Nat. Microbiol.">
        <title>Mediterranean grassland soil C-N compound turnover is dependent on rainfall and depth, and is mediated by genomically divergent microorganisms.</title>
        <authorList>
            <person name="Diamond S."/>
            <person name="Andeer P.F."/>
            <person name="Li Z."/>
            <person name="Crits-Christoph A."/>
            <person name="Burstein D."/>
            <person name="Anantharaman K."/>
            <person name="Lane K.R."/>
            <person name="Thomas B.C."/>
            <person name="Pan C."/>
            <person name="Northen T.R."/>
            <person name="Banfield J.F."/>
        </authorList>
    </citation>
    <scope>NUCLEOTIDE SEQUENCE [LARGE SCALE GENOMIC DNA]</scope>
    <source>
        <strain evidence="1">WS_4</strain>
    </source>
</reference>
<evidence type="ECO:0000313" key="1">
    <source>
        <dbReference type="EMBL" id="TMQ54658.1"/>
    </source>
</evidence>
<organism evidence="1 2">
    <name type="scientific">Eiseniibacteriota bacterium</name>
    <dbReference type="NCBI Taxonomy" id="2212470"/>
    <lineage>
        <taxon>Bacteria</taxon>
        <taxon>Candidatus Eiseniibacteriota</taxon>
    </lineage>
</organism>
<gene>
    <name evidence="1" type="ORF">E6K74_05385</name>
</gene>
<protein>
    <submittedName>
        <fullName evidence="1">Uncharacterized protein</fullName>
    </submittedName>
</protein>
<dbReference type="EMBL" id="VBOU01000060">
    <property type="protein sequence ID" value="TMQ54658.1"/>
    <property type="molecule type" value="Genomic_DNA"/>
</dbReference>
<proteinExistence type="predicted"/>
<sequence>MDSRKWPDVTVIGGVRCSLRVQTGEYDAIWFVMSLDEVKPGAGYSLFYTSTPNDFWKSRRGPTYCWRGNGTLLERYWKDGDSTRYVSREYMYYPSGELFRFISRSDGYDLRTESRRWFEAFEESFARSGTLIGFGYGSGGGRAKGVSVGFWMGEDVKGYGEYRNRMIQAQLKALR</sequence>
<accession>A0A538STE1</accession>
<comment type="caution">
    <text evidence="1">The sequence shown here is derived from an EMBL/GenBank/DDBJ whole genome shotgun (WGS) entry which is preliminary data.</text>
</comment>
<dbReference type="AlphaFoldDB" id="A0A538STE1"/>
<evidence type="ECO:0000313" key="2">
    <source>
        <dbReference type="Proteomes" id="UP000319829"/>
    </source>
</evidence>
<dbReference type="Proteomes" id="UP000319829">
    <property type="component" value="Unassembled WGS sequence"/>
</dbReference>